<dbReference type="Proteomes" id="UP000245119">
    <property type="component" value="Linkage Group LG1"/>
</dbReference>
<gene>
    <name evidence="1" type="ORF">C0Q70_01604</name>
</gene>
<name>A0A2T7PZY7_POMCA</name>
<organism evidence="1 2">
    <name type="scientific">Pomacea canaliculata</name>
    <name type="common">Golden apple snail</name>
    <dbReference type="NCBI Taxonomy" id="400727"/>
    <lineage>
        <taxon>Eukaryota</taxon>
        <taxon>Metazoa</taxon>
        <taxon>Spiralia</taxon>
        <taxon>Lophotrochozoa</taxon>
        <taxon>Mollusca</taxon>
        <taxon>Gastropoda</taxon>
        <taxon>Caenogastropoda</taxon>
        <taxon>Architaenioglossa</taxon>
        <taxon>Ampullarioidea</taxon>
        <taxon>Ampullariidae</taxon>
        <taxon>Pomacea</taxon>
    </lineage>
</organism>
<accession>A0A2T7PZY7</accession>
<keyword evidence="2" id="KW-1185">Reference proteome</keyword>
<reference evidence="1 2" key="1">
    <citation type="submission" date="2018-04" db="EMBL/GenBank/DDBJ databases">
        <title>The genome of golden apple snail Pomacea canaliculata provides insight into stress tolerance and invasive adaptation.</title>
        <authorList>
            <person name="Liu C."/>
            <person name="Liu B."/>
            <person name="Ren Y."/>
            <person name="Zhang Y."/>
            <person name="Wang H."/>
            <person name="Li S."/>
            <person name="Jiang F."/>
            <person name="Yin L."/>
            <person name="Zhang G."/>
            <person name="Qian W."/>
            <person name="Fan W."/>
        </authorList>
    </citation>
    <scope>NUCLEOTIDE SEQUENCE [LARGE SCALE GENOMIC DNA]</scope>
    <source>
        <strain evidence="1">SZHN2017</strain>
        <tissue evidence="1">Muscle</tissue>
    </source>
</reference>
<evidence type="ECO:0000313" key="1">
    <source>
        <dbReference type="EMBL" id="PVD38979.1"/>
    </source>
</evidence>
<sequence>MCTRQRVNSAPSALGFLNQNNSLLDLVLFAFHQLLTAQHLLRNLLHRERPASCEALGFEKDSSISGSEFMRRDTRPRYYRLAGQGKGSLKIDKAITKIHISIEQKIEMHDSVA</sequence>
<evidence type="ECO:0000313" key="2">
    <source>
        <dbReference type="Proteomes" id="UP000245119"/>
    </source>
</evidence>
<proteinExistence type="predicted"/>
<comment type="caution">
    <text evidence="1">The sequence shown here is derived from an EMBL/GenBank/DDBJ whole genome shotgun (WGS) entry which is preliminary data.</text>
</comment>
<dbReference type="EMBL" id="PZQS01000001">
    <property type="protein sequence ID" value="PVD38979.1"/>
    <property type="molecule type" value="Genomic_DNA"/>
</dbReference>
<dbReference type="AlphaFoldDB" id="A0A2T7PZY7"/>
<protein>
    <submittedName>
        <fullName evidence="1">Uncharacterized protein</fullName>
    </submittedName>
</protein>